<dbReference type="EMBL" id="CAJVPS010001051">
    <property type="protein sequence ID" value="CAG8522292.1"/>
    <property type="molecule type" value="Genomic_DNA"/>
</dbReference>
<protein>
    <submittedName>
        <fullName evidence="1">11495_t:CDS:1</fullName>
    </submittedName>
</protein>
<reference evidence="1" key="1">
    <citation type="submission" date="2021-06" db="EMBL/GenBank/DDBJ databases">
        <authorList>
            <person name="Kallberg Y."/>
            <person name="Tangrot J."/>
            <person name="Rosling A."/>
        </authorList>
    </citation>
    <scope>NUCLEOTIDE SEQUENCE</scope>
    <source>
        <strain evidence="1">FL130A</strain>
    </source>
</reference>
<keyword evidence="2" id="KW-1185">Reference proteome</keyword>
<organism evidence="1 2">
    <name type="scientific">Ambispora leptoticha</name>
    <dbReference type="NCBI Taxonomy" id="144679"/>
    <lineage>
        <taxon>Eukaryota</taxon>
        <taxon>Fungi</taxon>
        <taxon>Fungi incertae sedis</taxon>
        <taxon>Mucoromycota</taxon>
        <taxon>Glomeromycotina</taxon>
        <taxon>Glomeromycetes</taxon>
        <taxon>Archaeosporales</taxon>
        <taxon>Ambisporaceae</taxon>
        <taxon>Ambispora</taxon>
    </lineage>
</organism>
<sequence>MSSDYLCVKIAEYLSGLKTEHIMAATLIYQGLEENPWISKNELRGIVDRAVNLVKRSTTMDFECSGRLIQIIPQHLTKFHSRSQAVPDIALYYSDCHVFDIAFDSIHNLLDVGIIKMNKEKPLTSEQINYNINKLRGKLANGTSKLYQELIVILNDASTSKLIWRDPLAIMDLYVTAKAKSISFKKPAKEMMPEIIPPTIQEECNRFVSNFPTRSVSRLPHGLSHTGDWKESEEKLTEVAIKILETLKIIWCNPAFHPEFVKTLNEGTYINNVVVPLIYATLFDNPFGESAFITTFKRQSNASVDRRGDGKMGRRPDIMFVSKKDDKFYELMYAECSQIVHTKQKEDDDEVKLWREANDGMFWAHKSRRLEKGQFGIIGIQVLGHVLRLNVLIRDDVEVHRYYKLRESEIPIHYSNDPFVLAKLINTLLIFRNVLIVNMSILRSSRLRRSSRNLGSSTVSTDIE</sequence>
<gene>
    <name evidence="1" type="ORF">ALEPTO_LOCUS4529</name>
</gene>
<comment type="caution">
    <text evidence="1">The sequence shown here is derived from an EMBL/GenBank/DDBJ whole genome shotgun (WGS) entry which is preliminary data.</text>
</comment>
<dbReference type="OrthoDB" id="2353057at2759"/>
<evidence type="ECO:0000313" key="2">
    <source>
        <dbReference type="Proteomes" id="UP000789508"/>
    </source>
</evidence>
<dbReference type="Proteomes" id="UP000789508">
    <property type="component" value="Unassembled WGS sequence"/>
</dbReference>
<name>A0A9N9A8Z7_9GLOM</name>
<proteinExistence type="predicted"/>
<evidence type="ECO:0000313" key="1">
    <source>
        <dbReference type="EMBL" id="CAG8522292.1"/>
    </source>
</evidence>
<dbReference type="AlphaFoldDB" id="A0A9N9A8Z7"/>
<accession>A0A9N9A8Z7</accession>